<keyword evidence="6" id="KW-0067">ATP-binding</keyword>
<feature type="compositionally biased region" description="Acidic residues" evidence="10">
    <location>
        <begin position="559"/>
        <end position="574"/>
    </location>
</feature>
<dbReference type="Gene3D" id="3.90.1490.10">
    <property type="entry name" value="putative n-type atp pyrophosphatase, domain 2"/>
    <property type="match status" value="1"/>
</dbReference>
<evidence type="ECO:0000259" key="11">
    <source>
        <dbReference type="Pfam" id="PF01902"/>
    </source>
</evidence>
<dbReference type="CDD" id="cd06155">
    <property type="entry name" value="eu_AANH_C_1"/>
    <property type="match status" value="1"/>
</dbReference>
<proteinExistence type="predicted"/>
<keyword evidence="5" id="KW-0547">Nucleotide-binding</keyword>
<dbReference type="SUPFAM" id="SSF52402">
    <property type="entry name" value="Adenine nucleotide alpha hydrolases-like"/>
    <property type="match status" value="1"/>
</dbReference>
<dbReference type="FunCoup" id="A5DV71">
    <property type="interactions" value="96"/>
</dbReference>
<dbReference type="KEGG" id="lel:PVL30_001227"/>
<dbReference type="PANTHER" id="PTHR12196">
    <property type="entry name" value="DOMAIN OF UNKNOWN FUNCTION 71 DUF71 -CONTAINING PROTEIN"/>
    <property type="match status" value="1"/>
</dbReference>
<dbReference type="GeneID" id="5235467"/>
<gene>
    <name evidence="12" type="ORF">LELG_01257</name>
</gene>
<dbReference type="OrthoDB" id="686384at2759"/>
<dbReference type="SUPFAM" id="SSF55298">
    <property type="entry name" value="YjgF-like"/>
    <property type="match status" value="2"/>
</dbReference>
<evidence type="ECO:0000256" key="10">
    <source>
        <dbReference type="SAM" id="MobiDB-lite"/>
    </source>
</evidence>
<dbReference type="GO" id="GO:0005524">
    <property type="term" value="F:ATP binding"/>
    <property type="evidence" value="ECO:0007669"/>
    <property type="project" value="UniProtKB-KW"/>
</dbReference>
<evidence type="ECO:0000256" key="3">
    <source>
        <dbReference type="ARBA" id="ARBA00018426"/>
    </source>
</evidence>
<evidence type="ECO:0000256" key="6">
    <source>
        <dbReference type="ARBA" id="ARBA00022840"/>
    </source>
</evidence>
<comment type="pathway">
    <text evidence="1">Protein modification; peptidyl-diphthamide biosynthesis.</text>
</comment>
<dbReference type="Pfam" id="PF01902">
    <property type="entry name" value="Diphthami_syn_2"/>
    <property type="match status" value="1"/>
</dbReference>
<feature type="domain" description="Diphthamide synthase" evidence="11">
    <location>
        <begin position="1"/>
        <end position="228"/>
    </location>
</feature>
<dbReference type="Gene3D" id="3.40.50.620">
    <property type="entry name" value="HUPs"/>
    <property type="match status" value="1"/>
</dbReference>
<reference evidence="12 13" key="1">
    <citation type="journal article" date="2009" name="Nature">
        <title>Evolution of pathogenicity and sexual reproduction in eight Candida genomes.</title>
        <authorList>
            <person name="Butler G."/>
            <person name="Rasmussen M.D."/>
            <person name="Lin M.F."/>
            <person name="Santos M.A."/>
            <person name="Sakthikumar S."/>
            <person name="Munro C.A."/>
            <person name="Rheinbay E."/>
            <person name="Grabherr M."/>
            <person name="Forche A."/>
            <person name="Reedy J.L."/>
            <person name="Agrafioti I."/>
            <person name="Arnaud M.B."/>
            <person name="Bates S."/>
            <person name="Brown A.J."/>
            <person name="Brunke S."/>
            <person name="Costanzo M.C."/>
            <person name="Fitzpatrick D.A."/>
            <person name="de Groot P.W."/>
            <person name="Harris D."/>
            <person name="Hoyer L.L."/>
            <person name="Hube B."/>
            <person name="Klis F.M."/>
            <person name="Kodira C."/>
            <person name="Lennard N."/>
            <person name="Logue M.E."/>
            <person name="Martin R."/>
            <person name="Neiman A.M."/>
            <person name="Nikolaou E."/>
            <person name="Quail M.A."/>
            <person name="Quinn J."/>
            <person name="Santos M.C."/>
            <person name="Schmitzberger F.F."/>
            <person name="Sherlock G."/>
            <person name="Shah P."/>
            <person name="Silverstein K.A."/>
            <person name="Skrzypek M.S."/>
            <person name="Soll D."/>
            <person name="Staggs R."/>
            <person name="Stansfield I."/>
            <person name="Stumpf M.P."/>
            <person name="Sudbery P.E."/>
            <person name="Srikantha T."/>
            <person name="Zeng Q."/>
            <person name="Berman J."/>
            <person name="Berriman M."/>
            <person name="Heitman J."/>
            <person name="Gow N.A."/>
            <person name="Lorenz M.C."/>
            <person name="Birren B.W."/>
            <person name="Kellis M."/>
            <person name="Cuomo C.A."/>
        </authorList>
    </citation>
    <scope>NUCLEOTIDE SEQUENCE [LARGE SCALE GENOMIC DNA]</scope>
    <source>
        <strain evidence="13">ATCC 11503 / BCRC 21390 / CBS 2605 / JCM 1781 / NBRC 1676 / NRRL YB-4239</strain>
    </source>
</reference>
<comment type="catalytic activity">
    <reaction evidence="9">
        <text>diphthine-[translation elongation factor 2] + NH4(+) + ATP = diphthamide-[translation elongation factor 2] + AMP + diphosphate + H(+)</text>
        <dbReference type="Rhea" id="RHEA:19753"/>
        <dbReference type="Rhea" id="RHEA-COMP:10172"/>
        <dbReference type="Rhea" id="RHEA-COMP:10174"/>
        <dbReference type="ChEBI" id="CHEBI:15378"/>
        <dbReference type="ChEBI" id="CHEBI:16692"/>
        <dbReference type="ChEBI" id="CHEBI:28938"/>
        <dbReference type="ChEBI" id="CHEBI:30616"/>
        <dbReference type="ChEBI" id="CHEBI:33019"/>
        <dbReference type="ChEBI" id="CHEBI:82696"/>
        <dbReference type="ChEBI" id="CHEBI:456215"/>
        <dbReference type="EC" id="6.3.1.14"/>
    </reaction>
</comment>
<dbReference type="GO" id="GO:0017178">
    <property type="term" value="F:diphthine-ammonia ligase activity"/>
    <property type="evidence" value="ECO:0007669"/>
    <property type="project" value="UniProtKB-EC"/>
</dbReference>
<evidence type="ECO:0000256" key="5">
    <source>
        <dbReference type="ARBA" id="ARBA00022741"/>
    </source>
</evidence>
<sequence>MKFLALISGGKDSFFNLQHCISQGHELIALGNLHPVVAGQDEIDSFMFQTVGHDVISSYAKCLDVPLYRQAITGLSSNQNLEYLYTKGDEIEDLFQLISHVQKTHPDLEAVSCGAILSHYQRTRVENVCGRLNLTSLTYLWQRDQNELMLEMCQAGLDARLVKVAAIGLNATHLGKLLNEVYPQLVRLNQMYQVHICGEGGEFETIVLDSPAFKHKRLEFTDQQVVKHSLDVIYLKFGVKVVEKQREDENVLALEAPPLLEENWREIYDNHQNQEQAIGKFEQTLDEQSLESPLPPPTNICETFNRLFINNLTPNETTDVSSLSLEEQTRNVFNRLIKILNENNLSLNDVQHVDLLLSEMASFNDVNKVYGSFFANIYLPPSRICVETNISTKLQLSCVVLKSKKKNMDNGNSIGTDKLGIHVRSRSFWGPQNIGPYSQSIVDANLTFKLASLSGQIPLIPATMELSTSGIFFNSILSMQHLSRVQNMVNVTNPAAIVCFITNLKALEFVRLTWSHYLENIGKSASENGLVIVEVKSLPRGANVEWGGFAFEEIQSMYEDEDDNDDDDEEEENGAEGSANETKIKHKVLSTSSKPLSSILETIEHKAVCSIAKATYNFHVAFTSDLEKIEQIMRVPELQVQIYASQPLKTISGEFIPVRKVYSHSGESFDFCVVCREELLSNK</sequence>
<protein>
    <recommendedName>
        <fullName evidence="3">Diphthine--ammonia ligase</fullName>
        <ecNumber evidence="2">6.3.1.14</ecNumber>
    </recommendedName>
    <alternativeName>
        <fullName evidence="7">Diphthamide synthase</fullName>
    </alternativeName>
    <alternativeName>
        <fullName evidence="8">Diphthamide synthetase</fullName>
    </alternativeName>
</protein>
<evidence type="ECO:0000313" key="12">
    <source>
        <dbReference type="EMBL" id="EDK43079.1"/>
    </source>
</evidence>
<dbReference type="InterPro" id="IPR030662">
    <property type="entry name" value="DPH6/MJ0570"/>
</dbReference>
<dbReference type="InterPro" id="IPR014729">
    <property type="entry name" value="Rossmann-like_a/b/a_fold"/>
</dbReference>
<dbReference type="OMA" id="HCRLAQS"/>
<dbReference type="Gene3D" id="3.30.1330.40">
    <property type="entry name" value="RutC-like"/>
    <property type="match status" value="2"/>
</dbReference>
<dbReference type="STRING" id="379508.A5DV71"/>
<evidence type="ECO:0000256" key="4">
    <source>
        <dbReference type="ARBA" id="ARBA00022598"/>
    </source>
</evidence>
<dbReference type="InterPro" id="IPR006175">
    <property type="entry name" value="YjgF/YER057c/UK114"/>
</dbReference>
<keyword evidence="4" id="KW-0436">Ligase</keyword>
<dbReference type="NCBIfam" id="TIGR00290">
    <property type="entry name" value="MJ0570_dom"/>
    <property type="match status" value="1"/>
</dbReference>
<accession>A5DV71</accession>
<dbReference type="InterPro" id="IPR035959">
    <property type="entry name" value="RutC-like_sf"/>
</dbReference>
<dbReference type="CDD" id="cd06156">
    <property type="entry name" value="eu_AANH_C_2"/>
    <property type="match status" value="1"/>
</dbReference>
<dbReference type="eggNOG" id="KOG2317">
    <property type="taxonomic scope" value="Eukaryota"/>
</dbReference>
<dbReference type="HOGENOM" id="CLU_010289_2_1_1"/>
<dbReference type="Pfam" id="PF01042">
    <property type="entry name" value="Ribonuc_L-PSP"/>
    <property type="match status" value="1"/>
</dbReference>
<evidence type="ECO:0000256" key="1">
    <source>
        <dbReference type="ARBA" id="ARBA00005156"/>
    </source>
</evidence>
<dbReference type="PANTHER" id="PTHR12196:SF2">
    <property type="entry name" value="DIPHTHINE--AMMONIA LIGASE"/>
    <property type="match status" value="1"/>
</dbReference>
<organism evidence="12 13">
    <name type="scientific">Lodderomyces elongisporus (strain ATCC 11503 / CBS 2605 / JCM 1781 / NBRC 1676 / NRRL YB-4239)</name>
    <name type="common">Yeast</name>
    <name type="synonym">Saccharomyces elongisporus</name>
    <dbReference type="NCBI Taxonomy" id="379508"/>
    <lineage>
        <taxon>Eukaryota</taxon>
        <taxon>Fungi</taxon>
        <taxon>Dikarya</taxon>
        <taxon>Ascomycota</taxon>
        <taxon>Saccharomycotina</taxon>
        <taxon>Pichiomycetes</taxon>
        <taxon>Debaryomycetaceae</taxon>
        <taxon>Candida/Lodderomyces clade</taxon>
        <taxon>Lodderomyces</taxon>
    </lineage>
</organism>
<evidence type="ECO:0000313" key="13">
    <source>
        <dbReference type="Proteomes" id="UP000001996"/>
    </source>
</evidence>
<name>A5DV71_LODEL</name>
<evidence type="ECO:0000256" key="8">
    <source>
        <dbReference type="ARBA" id="ARBA00031552"/>
    </source>
</evidence>
<feature type="region of interest" description="Disordered" evidence="10">
    <location>
        <begin position="559"/>
        <end position="584"/>
    </location>
</feature>
<dbReference type="InterPro" id="IPR002761">
    <property type="entry name" value="Diphthami_syn_dom"/>
</dbReference>
<dbReference type="EC" id="6.3.1.14" evidence="2"/>
<dbReference type="GO" id="GO:0017183">
    <property type="term" value="P:protein histidyl modification to diphthamide"/>
    <property type="evidence" value="ECO:0007669"/>
    <property type="project" value="TreeGrafter"/>
</dbReference>
<dbReference type="FunFam" id="3.40.50.620:FF:000145">
    <property type="entry name" value="ATP-binding domain containing protein"/>
    <property type="match status" value="1"/>
</dbReference>
<evidence type="ECO:0000256" key="9">
    <source>
        <dbReference type="ARBA" id="ARBA00048108"/>
    </source>
</evidence>
<evidence type="ECO:0000256" key="2">
    <source>
        <dbReference type="ARBA" id="ARBA00012089"/>
    </source>
</evidence>
<dbReference type="Proteomes" id="UP000001996">
    <property type="component" value="Unassembled WGS sequence"/>
</dbReference>
<dbReference type="AlphaFoldDB" id="A5DV71"/>
<dbReference type="CDD" id="cd01994">
    <property type="entry name" value="AANH_PF0828-like"/>
    <property type="match status" value="1"/>
</dbReference>
<dbReference type="InParanoid" id="A5DV71"/>
<evidence type="ECO:0000256" key="7">
    <source>
        <dbReference type="ARBA" id="ARBA00029814"/>
    </source>
</evidence>
<dbReference type="EMBL" id="CH981524">
    <property type="protein sequence ID" value="EDK43079.1"/>
    <property type="molecule type" value="Genomic_DNA"/>
</dbReference>
<keyword evidence="13" id="KW-1185">Reference proteome</keyword>
<dbReference type="eggNOG" id="KOG2316">
    <property type="taxonomic scope" value="Eukaryota"/>
</dbReference>
<dbReference type="FunFam" id="3.90.1490.10:FF:000001">
    <property type="entry name" value="Diphthine--ammonia ligase"/>
    <property type="match status" value="1"/>
</dbReference>